<keyword evidence="1" id="KW-1133">Transmembrane helix</keyword>
<sequence>MDHMVYIISVPATVITSMTVFICKALPLLSDRVNKRARQLQRAKRK</sequence>
<feature type="transmembrane region" description="Helical" evidence="1">
    <location>
        <begin position="6"/>
        <end position="29"/>
    </location>
</feature>
<evidence type="ECO:0000256" key="1">
    <source>
        <dbReference type="SAM" id="Phobius"/>
    </source>
</evidence>
<evidence type="ECO:0000313" key="2">
    <source>
        <dbReference type="EMBL" id="MBB4666566.1"/>
    </source>
</evidence>
<proteinExistence type="predicted"/>
<keyword evidence="1" id="KW-0472">Membrane</keyword>
<comment type="caution">
    <text evidence="2">The sequence shown here is derived from an EMBL/GenBank/DDBJ whole genome shotgun (WGS) entry which is preliminary data.</text>
</comment>
<dbReference type="Proteomes" id="UP000573729">
    <property type="component" value="Unassembled WGS sequence"/>
</dbReference>
<evidence type="ECO:0000313" key="3">
    <source>
        <dbReference type="Proteomes" id="UP000573729"/>
    </source>
</evidence>
<accession>A0A7W7BPT3</accession>
<organism evidence="2 3">
    <name type="scientific">Microbacterium marinum</name>
    <dbReference type="NCBI Taxonomy" id="421115"/>
    <lineage>
        <taxon>Bacteria</taxon>
        <taxon>Bacillati</taxon>
        <taxon>Actinomycetota</taxon>
        <taxon>Actinomycetes</taxon>
        <taxon>Micrococcales</taxon>
        <taxon>Microbacteriaceae</taxon>
        <taxon>Microbacterium</taxon>
    </lineage>
</organism>
<keyword evidence="1" id="KW-0812">Transmembrane</keyword>
<dbReference type="RefSeq" id="WP_157532579.1">
    <property type="nucleotide sequence ID" value="NZ_JACHMD010000001.1"/>
</dbReference>
<keyword evidence="3" id="KW-1185">Reference proteome</keyword>
<name>A0A7W7BPT3_9MICO</name>
<dbReference type="EMBL" id="JACHMD010000001">
    <property type="protein sequence ID" value="MBB4666566.1"/>
    <property type="molecule type" value="Genomic_DNA"/>
</dbReference>
<gene>
    <name evidence="2" type="ORF">BKA24_001275</name>
</gene>
<reference evidence="2 3" key="1">
    <citation type="submission" date="2020-08" db="EMBL/GenBank/DDBJ databases">
        <title>Sequencing the genomes of 1000 actinobacteria strains.</title>
        <authorList>
            <person name="Klenk H.-P."/>
        </authorList>
    </citation>
    <scope>NUCLEOTIDE SEQUENCE [LARGE SCALE GENOMIC DNA]</scope>
    <source>
        <strain evidence="2 3">DSM 24947</strain>
    </source>
</reference>
<protein>
    <submittedName>
        <fullName evidence="2">Uncharacterized protein</fullName>
    </submittedName>
</protein>
<dbReference type="AlphaFoldDB" id="A0A7W7BPT3"/>